<organism evidence="4 5">
    <name type="scientific">Pristionchus entomophagus</name>
    <dbReference type="NCBI Taxonomy" id="358040"/>
    <lineage>
        <taxon>Eukaryota</taxon>
        <taxon>Metazoa</taxon>
        <taxon>Ecdysozoa</taxon>
        <taxon>Nematoda</taxon>
        <taxon>Chromadorea</taxon>
        <taxon>Rhabditida</taxon>
        <taxon>Rhabditina</taxon>
        <taxon>Diplogasteromorpha</taxon>
        <taxon>Diplogasteroidea</taxon>
        <taxon>Neodiplogasteridae</taxon>
        <taxon>Pristionchus</taxon>
    </lineage>
</organism>
<dbReference type="PROSITE" id="PS50026">
    <property type="entry name" value="EGF_3"/>
    <property type="match status" value="1"/>
</dbReference>
<proteinExistence type="predicted"/>
<keyword evidence="2" id="KW-0812">Transmembrane</keyword>
<feature type="disulfide bond" evidence="1">
    <location>
        <begin position="29"/>
        <end position="38"/>
    </location>
</feature>
<comment type="caution">
    <text evidence="1">Lacks conserved residue(s) required for the propagation of feature annotation.</text>
</comment>
<dbReference type="PANTHER" id="PTHR24033:SF151">
    <property type="entry name" value="NOTCH 2"/>
    <property type="match status" value="1"/>
</dbReference>
<dbReference type="InterPro" id="IPR051830">
    <property type="entry name" value="NOTCH_homolog"/>
</dbReference>
<keyword evidence="2" id="KW-1133">Transmembrane helix</keyword>
<protein>
    <recommendedName>
        <fullName evidence="3">EGF-like domain-containing protein</fullName>
    </recommendedName>
</protein>
<keyword evidence="5" id="KW-1185">Reference proteome</keyword>
<feature type="transmembrane region" description="Helical" evidence="2">
    <location>
        <begin position="163"/>
        <end position="187"/>
    </location>
</feature>
<keyword evidence="1" id="KW-1015">Disulfide bond</keyword>
<dbReference type="Gene3D" id="2.10.25.10">
    <property type="entry name" value="Laminin"/>
    <property type="match status" value="1"/>
</dbReference>
<feature type="non-terminal residue" evidence="4">
    <location>
        <position position="1"/>
    </location>
</feature>
<evidence type="ECO:0000259" key="3">
    <source>
        <dbReference type="PROSITE" id="PS50026"/>
    </source>
</evidence>
<dbReference type="PANTHER" id="PTHR24033">
    <property type="entry name" value="EGF-LIKE DOMAIN-CONTAINING PROTEIN"/>
    <property type="match status" value="1"/>
</dbReference>
<dbReference type="PROSITE" id="PS00022">
    <property type="entry name" value="EGF_1"/>
    <property type="match status" value="2"/>
</dbReference>
<dbReference type="AlphaFoldDB" id="A0AAV5TWF8"/>
<reference evidence="4" key="1">
    <citation type="submission" date="2023-10" db="EMBL/GenBank/DDBJ databases">
        <title>Genome assembly of Pristionchus species.</title>
        <authorList>
            <person name="Yoshida K."/>
            <person name="Sommer R.J."/>
        </authorList>
    </citation>
    <scope>NUCLEOTIDE SEQUENCE</scope>
    <source>
        <strain evidence="4">RS0144</strain>
    </source>
</reference>
<gene>
    <name evidence="4" type="ORF">PENTCL1PPCAC_20746</name>
</gene>
<dbReference type="InterPro" id="IPR000742">
    <property type="entry name" value="EGF"/>
</dbReference>
<comment type="caution">
    <text evidence="4">The sequence shown here is derived from an EMBL/GenBank/DDBJ whole genome shotgun (WGS) entry which is preliminary data.</text>
</comment>
<evidence type="ECO:0000313" key="4">
    <source>
        <dbReference type="EMBL" id="GMS98571.1"/>
    </source>
</evidence>
<dbReference type="EMBL" id="BTSX01000005">
    <property type="protein sequence ID" value="GMS98571.1"/>
    <property type="molecule type" value="Genomic_DNA"/>
</dbReference>
<evidence type="ECO:0000256" key="2">
    <source>
        <dbReference type="SAM" id="Phobius"/>
    </source>
</evidence>
<keyword evidence="1" id="KW-0245">EGF-like domain</keyword>
<evidence type="ECO:0000256" key="1">
    <source>
        <dbReference type="PROSITE-ProRule" id="PRU00076"/>
    </source>
</evidence>
<feature type="domain" description="EGF-like" evidence="3">
    <location>
        <begin position="2"/>
        <end position="39"/>
    </location>
</feature>
<sequence>WFGVACEEWVCLNGGWPSANENGSMMCYCPDGLEGERCERVIKCDHGKLVNETCQCYNGYAGIFCESSCYHGNDTAEEYHCECREGLTGSLCSEPIWCMHGLISTNGCLCRCGFSGVMCEDVVEEMPDPNPDCISMLDPPAGPIRASNSLPTMRTFYMMISPLLIPLVYLVFILLIVLLFCMALHVLHSCHLDRESCGKKLKKVSSQHTASTSYTNLIEKLIHRNV</sequence>
<accession>A0AAV5TWF8</accession>
<dbReference type="Proteomes" id="UP001432027">
    <property type="component" value="Unassembled WGS sequence"/>
</dbReference>
<keyword evidence="2" id="KW-0472">Membrane</keyword>
<name>A0AAV5TWF8_9BILA</name>
<evidence type="ECO:0000313" key="5">
    <source>
        <dbReference type="Proteomes" id="UP001432027"/>
    </source>
</evidence>